<proteinExistence type="predicted"/>
<dbReference type="OrthoDB" id="3687522at2"/>
<dbReference type="InterPro" id="IPR032710">
    <property type="entry name" value="NTF2-like_dom_sf"/>
</dbReference>
<dbReference type="SUPFAM" id="SSF54427">
    <property type="entry name" value="NTF2-like"/>
    <property type="match status" value="1"/>
</dbReference>
<dbReference type="Proteomes" id="UP000331127">
    <property type="component" value="Unassembled WGS sequence"/>
</dbReference>
<evidence type="ECO:0000313" key="3">
    <source>
        <dbReference type="Proteomes" id="UP000331127"/>
    </source>
</evidence>
<accession>A0A5M3WZF8</accession>
<sequence>MIGAVVALMIALAPAGETPAGGRTSYSGPHASGGSEERSEAGARAAATRAFDAYSAGDYETFREMWSMSAHGLITPPDYARLQELCPPSDHGVRHTVESVRLAGDVAEVNVATTDGTVIHEFVFEDGRWRYRLSAEQYAEYAENSVERIVIDRRQADACA</sequence>
<reference evidence="2 3" key="1">
    <citation type="submission" date="2019-10" db="EMBL/GenBank/DDBJ databases">
        <title>Whole genome shotgun sequence of Acrocarpospora macrocephala NBRC 16266.</title>
        <authorList>
            <person name="Ichikawa N."/>
            <person name="Kimura A."/>
            <person name="Kitahashi Y."/>
            <person name="Komaki H."/>
            <person name="Oguchi A."/>
        </authorList>
    </citation>
    <scope>NUCLEOTIDE SEQUENCE [LARGE SCALE GENOMIC DNA]</scope>
    <source>
        <strain evidence="2 3">NBRC 16266</strain>
    </source>
</reference>
<dbReference type="EMBL" id="BLAE01000066">
    <property type="protein sequence ID" value="GES14887.1"/>
    <property type="molecule type" value="Genomic_DNA"/>
</dbReference>
<organism evidence="2 3">
    <name type="scientific">Acrocarpospora macrocephala</name>
    <dbReference type="NCBI Taxonomy" id="150177"/>
    <lineage>
        <taxon>Bacteria</taxon>
        <taxon>Bacillati</taxon>
        <taxon>Actinomycetota</taxon>
        <taxon>Actinomycetes</taxon>
        <taxon>Streptosporangiales</taxon>
        <taxon>Streptosporangiaceae</taxon>
        <taxon>Acrocarpospora</taxon>
    </lineage>
</organism>
<dbReference type="RefSeq" id="WP_155360048.1">
    <property type="nucleotide sequence ID" value="NZ_BAAAHL010000041.1"/>
</dbReference>
<comment type="caution">
    <text evidence="2">The sequence shown here is derived from an EMBL/GenBank/DDBJ whole genome shotgun (WGS) entry which is preliminary data.</text>
</comment>
<gene>
    <name evidence="2" type="ORF">Amac_084840</name>
</gene>
<name>A0A5M3WZF8_9ACTN</name>
<dbReference type="AlphaFoldDB" id="A0A5M3WZF8"/>
<feature type="region of interest" description="Disordered" evidence="1">
    <location>
        <begin position="18"/>
        <end position="42"/>
    </location>
</feature>
<keyword evidence="3" id="KW-1185">Reference proteome</keyword>
<evidence type="ECO:0008006" key="4">
    <source>
        <dbReference type="Google" id="ProtNLM"/>
    </source>
</evidence>
<evidence type="ECO:0000313" key="2">
    <source>
        <dbReference type="EMBL" id="GES14887.1"/>
    </source>
</evidence>
<evidence type="ECO:0000256" key="1">
    <source>
        <dbReference type="SAM" id="MobiDB-lite"/>
    </source>
</evidence>
<protein>
    <recommendedName>
        <fullName evidence="4">DUF4878 domain-containing protein</fullName>
    </recommendedName>
</protein>